<name>A0A1S3K8R9_LINAN</name>
<feature type="transmembrane region" description="Helical" evidence="3">
    <location>
        <begin position="298"/>
        <end position="319"/>
    </location>
</feature>
<dbReference type="RefSeq" id="XP_013418642.1">
    <property type="nucleotide sequence ID" value="XM_013563188.1"/>
</dbReference>
<proteinExistence type="predicted"/>
<dbReference type="Gene3D" id="1.20.1250.20">
    <property type="entry name" value="MFS general substrate transporter like domains"/>
    <property type="match status" value="1"/>
</dbReference>
<evidence type="ECO:0000313" key="9">
    <source>
        <dbReference type="RefSeq" id="XP_013418642.1"/>
    </source>
</evidence>
<feature type="transmembrane region" description="Helical" evidence="3">
    <location>
        <begin position="172"/>
        <end position="190"/>
    </location>
</feature>
<dbReference type="OMA" id="HELFTIC"/>
<dbReference type="RefSeq" id="XP_013418640.1">
    <property type="nucleotide sequence ID" value="XM_013563186.2"/>
</dbReference>
<evidence type="ECO:0000313" key="6">
    <source>
        <dbReference type="RefSeq" id="XP_013418639.1"/>
    </source>
</evidence>
<dbReference type="PANTHER" id="PTHR11360:SF172">
    <property type="entry name" value="MAJOR FACILITATOR SUPERFAMILY (MFS) PROFILE DOMAIN-CONTAINING PROTEIN"/>
    <property type="match status" value="1"/>
</dbReference>
<dbReference type="GeneID" id="106179522"/>
<dbReference type="PROSITE" id="PS50850">
    <property type="entry name" value="MFS"/>
    <property type="match status" value="1"/>
</dbReference>
<dbReference type="AlphaFoldDB" id="A0A1S3K8R9"/>
<dbReference type="SUPFAM" id="SSF103473">
    <property type="entry name" value="MFS general substrate transporter"/>
    <property type="match status" value="1"/>
</dbReference>
<dbReference type="PANTHER" id="PTHR11360">
    <property type="entry name" value="MONOCARBOXYLATE TRANSPORTER"/>
    <property type="match status" value="1"/>
</dbReference>
<keyword evidence="3" id="KW-0472">Membrane</keyword>
<keyword evidence="3" id="KW-0812">Transmembrane</keyword>
<feature type="compositionally biased region" description="Basic and acidic residues" evidence="2">
    <location>
        <begin position="446"/>
        <end position="455"/>
    </location>
</feature>
<dbReference type="RefSeq" id="XP_013418639.1">
    <property type="nucleotide sequence ID" value="XM_013563185.2"/>
</dbReference>
<dbReference type="InterPro" id="IPR011701">
    <property type="entry name" value="MFS"/>
</dbReference>
<feature type="transmembrane region" description="Helical" evidence="3">
    <location>
        <begin position="7"/>
        <end position="27"/>
    </location>
</feature>
<evidence type="ECO:0000313" key="5">
    <source>
        <dbReference type="Proteomes" id="UP000085678"/>
    </source>
</evidence>
<feature type="transmembrane region" description="Helical" evidence="3">
    <location>
        <begin position="359"/>
        <end position="382"/>
    </location>
</feature>
<feature type="transmembrane region" description="Helical" evidence="3">
    <location>
        <begin position="47"/>
        <end position="71"/>
    </location>
</feature>
<dbReference type="InterPro" id="IPR050327">
    <property type="entry name" value="Proton-linked_MCT"/>
</dbReference>
<evidence type="ECO:0000256" key="2">
    <source>
        <dbReference type="SAM" id="MobiDB-lite"/>
    </source>
</evidence>
<sequence>MKCGRLYWGWIILVASMVIRTWVHGIVGSYGSFLVVFSHHFSSTKMLLLGWIGATTYGLVNAGTPILLLLYRRIGGMRTAFIGVFVASLGLALSGVVDNPVAIFFTYGVMTGMGMLLINIPPFFLLDMYFPLDNKYHVLTTSMLMCTLPLGSLVFNPITSRLISDIGWKNTFAFYGVAIFVLGCISAATFRVKREDDIAPEDNEKTSLTDAEDGIIKPKEEPEISKKVLIFLSIIWFFCKLAKATAYFGPLFIMVKHLETLGYTRDQGAVAMTIISSSELFGRLVTCVFGDKYAKGKFIYLYAICTFLLAIENFGAIFATTYNQVVMFGVAAGLTGGPVVAGVFTTCAEVLDGPFVHELFTICRVGLGSGMILSALIAGAIYDTYGSYHYVFAANVGIFLLSSLLYSSIALFRNFFIRKQSNKLLEQAMHKMNYGGQDVSEPPLPGKEEEAKEDW</sequence>
<evidence type="ECO:0000256" key="1">
    <source>
        <dbReference type="ARBA" id="ARBA00004141"/>
    </source>
</evidence>
<evidence type="ECO:0000313" key="12">
    <source>
        <dbReference type="RefSeq" id="XP_013418646.1"/>
    </source>
</evidence>
<dbReference type="RefSeq" id="XP_013418646.1">
    <property type="nucleotide sequence ID" value="XM_013563192.1"/>
</dbReference>
<comment type="subcellular location">
    <subcellularLocation>
        <location evidence="1">Membrane</location>
        <topology evidence="1">Multi-pass membrane protein</topology>
    </subcellularLocation>
</comment>
<evidence type="ECO:0000259" key="4">
    <source>
        <dbReference type="PROSITE" id="PS50850"/>
    </source>
</evidence>
<dbReference type="GO" id="GO:0016020">
    <property type="term" value="C:membrane"/>
    <property type="evidence" value="ECO:0007669"/>
    <property type="project" value="UniProtKB-SubCell"/>
</dbReference>
<evidence type="ECO:0000313" key="11">
    <source>
        <dbReference type="RefSeq" id="XP_013418644.1"/>
    </source>
</evidence>
<keyword evidence="5" id="KW-1185">Reference proteome</keyword>
<protein>
    <submittedName>
        <fullName evidence="6 7">Monocarboxylate transporter 13</fullName>
    </submittedName>
</protein>
<dbReference type="InterPro" id="IPR036259">
    <property type="entry name" value="MFS_trans_sf"/>
</dbReference>
<organism evidence="5 12">
    <name type="scientific">Lingula anatina</name>
    <name type="common">Brachiopod</name>
    <name type="synonym">Lingula unguis</name>
    <dbReference type="NCBI Taxonomy" id="7574"/>
    <lineage>
        <taxon>Eukaryota</taxon>
        <taxon>Metazoa</taxon>
        <taxon>Spiralia</taxon>
        <taxon>Lophotrochozoa</taxon>
        <taxon>Brachiopoda</taxon>
        <taxon>Linguliformea</taxon>
        <taxon>Lingulata</taxon>
        <taxon>Lingulida</taxon>
        <taxon>Linguloidea</taxon>
        <taxon>Lingulidae</taxon>
        <taxon>Lingula</taxon>
    </lineage>
</organism>
<feature type="domain" description="Major facilitator superfamily (MFS) profile" evidence="4">
    <location>
        <begin position="9"/>
        <end position="421"/>
    </location>
</feature>
<dbReference type="InterPro" id="IPR020846">
    <property type="entry name" value="MFS_dom"/>
</dbReference>
<keyword evidence="3" id="KW-1133">Transmembrane helix</keyword>
<dbReference type="STRING" id="7574.A0A1S3K8R9"/>
<dbReference type="Proteomes" id="UP000085678">
    <property type="component" value="Unplaced"/>
</dbReference>
<reference evidence="6 7" key="1">
    <citation type="submission" date="2025-04" db="UniProtKB">
        <authorList>
            <consortium name="RefSeq"/>
        </authorList>
    </citation>
    <scope>IDENTIFICATION</scope>
    <source>
        <tissue evidence="6 7">Gonads</tissue>
    </source>
</reference>
<feature type="transmembrane region" description="Helical" evidence="3">
    <location>
        <begin position="138"/>
        <end position="160"/>
    </location>
</feature>
<feature type="transmembrane region" description="Helical" evidence="3">
    <location>
        <begin position="388"/>
        <end position="412"/>
    </location>
</feature>
<feature type="transmembrane region" description="Helical" evidence="3">
    <location>
        <begin position="325"/>
        <end position="347"/>
    </location>
</feature>
<dbReference type="RefSeq" id="XP_013418644.1">
    <property type="nucleotide sequence ID" value="XM_013563190.2"/>
</dbReference>
<feature type="region of interest" description="Disordered" evidence="2">
    <location>
        <begin position="435"/>
        <end position="455"/>
    </location>
</feature>
<dbReference type="Pfam" id="PF07690">
    <property type="entry name" value="MFS_1"/>
    <property type="match status" value="1"/>
</dbReference>
<evidence type="ECO:0000313" key="8">
    <source>
        <dbReference type="RefSeq" id="XP_013418641.1"/>
    </source>
</evidence>
<dbReference type="GO" id="GO:0008028">
    <property type="term" value="F:monocarboxylic acid transmembrane transporter activity"/>
    <property type="evidence" value="ECO:0007669"/>
    <property type="project" value="TreeGrafter"/>
</dbReference>
<dbReference type="RefSeq" id="XP_013418641.1">
    <property type="nucleotide sequence ID" value="XM_013563187.1"/>
</dbReference>
<feature type="transmembrane region" description="Helical" evidence="3">
    <location>
        <begin position="228"/>
        <end position="248"/>
    </location>
</feature>
<feature type="transmembrane region" description="Helical" evidence="3">
    <location>
        <begin position="268"/>
        <end position="286"/>
    </location>
</feature>
<feature type="transmembrane region" description="Helical" evidence="3">
    <location>
        <begin position="78"/>
        <end position="97"/>
    </location>
</feature>
<dbReference type="OrthoDB" id="10016898at2759"/>
<evidence type="ECO:0000313" key="7">
    <source>
        <dbReference type="RefSeq" id="XP_013418640.1"/>
    </source>
</evidence>
<accession>A0A1S3K8R9</accession>
<evidence type="ECO:0000256" key="3">
    <source>
        <dbReference type="SAM" id="Phobius"/>
    </source>
</evidence>
<dbReference type="RefSeq" id="XP_013418643.1">
    <property type="nucleotide sequence ID" value="XM_013563189.2"/>
</dbReference>
<evidence type="ECO:0000313" key="10">
    <source>
        <dbReference type="RefSeq" id="XP_013418643.1"/>
    </source>
</evidence>
<gene>
    <name evidence="6 7 8 9 10 11 12" type="primary">LOC106179522</name>
</gene>
<dbReference type="KEGG" id="lak:106179522"/>
<feature type="transmembrane region" description="Helical" evidence="3">
    <location>
        <begin position="103"/>
        <end position="126"/>
    </location>
</feature>